<evidence type="ECO:0000313" key="2">
    <source>
        <dbReference type="EMBL" id="BAW35605.1"/>
    </source>
</evidence>
<keyword evidence="1" id="KW-0472">Membrane</keyword>
<feature type="transmembrane region" description="Helical" evidence="1">
    <location>
        <begin position="66"/>
        <end position="86"/>
    </location>
</feature>
<dbReference type="AlphaFoldDB" id="A0A1L7P093"/>
<evidence type="ECO:0000256" key="1">
    <source>
        <dbReference type="SAM" id="Phobius"/>
    </source>
</evidence>
<protein>
    <submittedName>
        <fullName evidence="2">Putative ABC transporter</fullName>
    </submittedName>
</protein>
<keyword evidence="1" id="KW-0812">Transmembrane</keyword>
<proteinExistence type="predicted"/>
<feature type="transmembrane region" description="Helical" evidence="1">
    <location>
        <begin position="146"/>
        <end position="164"/>
    </location>
</feature>
<dbReference type="EMBL" id="LC208004">
    <property type="protein sequence ID" value="BAW35605.1"/>
    <property type="molecule type" value="Genomic_DNA"/>
</dbReference>
<feature type="transmembrane region" description="Helical" evidence="1">
    <location>
        <begin position="93"/>
        <end position="116"/>
    </location>
</feature>
<organism evidence="2">
    <name type="scientific">Streptomyces sp. RK95-74</name>
    <dbReference type="NCBI Taxonomy" id="1934390"/>
    <lineage>
        <taxon>Bacteria</taxon>
        <taxon>Bacillati</taxon>
        <taxon>Actinomycetota</taxon>
        <taxon>Actinomycetes</taxon>
        <taxon>Kitasatosporales</taxon>
        <taxon>Streptomycetaceae</taxon>
        <taxon>Streptomyces</taxon>
    </lineage>
</organism>
<feature type="transmembrane region" description="Helical" evidence="1">
    <location>
        <begin position="6"/>
        <end position="24"/>
    </location>
</feature>
<reference evidence="2" key="1">
    <citation type="journal article" date="2017" name="Angew. Chem. Int. Ed. Engl.">
        <title>Characterization of Giant Modular PKSs Provides Insight into Genetic Mechanism for Structural Diversification of Aminopolyol Polyketides.</title>
        <authorList>
            <person name="Zhang L."/>
            <person name="Hashimoto T."/>
            <person name="Qin B."/>
            <person name="Hashimoto J."/>
            <person name="Kozone I."/>
            <person name="Kawahara I."/>
            <person name="Okada M."/>
            <person name="Awakawa T."/>
            <person name="Ito T."/>
            <person name="Asakawa Y."/>
            <person name="Ueki M."/>
            <person name="Takahashi S."/>
            <person name="Osada H."/>
            <person name="Wakimoto T."/>
            <person name="Ikeda H."/>
            <person name="Shin-ya K."/>
            <person name="Abe I."/>
        </authorList>
    </citation>
    <scope>NUCLEOTIDE SEQUENCE</scope>
    <source>
        <strain evidence="2">RK95-74</strain>
    </source>
</reference>
<sequence length="191" mass="20266">MPQLSQFMAALIASGTILTIVLATDLGRRRITTMRMARSIIAVAVVIAIFVHSFPTKGDNDLSLQLVGVGIGVICGLIAGALLPAYKDAASGALYTIGGIGYALVWVVLSSGRIIFVYGAEHWFPMGLIKFSIEYGISGQDTYSNAFIFMALAMVLTRTAVLLAKMRKLRVQDAESGQLPQQAPDKASAGA</sequence>
<keyword evidence="1" id="KW-1133">Transmembrane helix</keyword>
<name>A0A1L7P093_9ACTN</name>
<feature type="transmembrane region" description="Helical" evidence="1">
    <location>
        <begin position="36"/>
        <end position="54"/>
    </location>
</feature>
<accession>A0A1L7P093</accession>
<gene>
    <name evidence="2" type="primary">nmdH</name>
</gene>